<name>A0A9W6SGN9_9ACTN</name>
<accession>A0A9W6SGN9</accession>
<evidence type="ECO:0000313" key="2">
    <source>
        <dbReference type="EMBL" id="GLZ75675.1"/>
    </source>
</evidence>
<sequence length="86" mass="9060">MVVLAVYKKVPSSLSARTGEWHVGCWRGVERGGTGRVWRRVGTVDGAARGGVWGGLGGRSRGRRRAARQRDVGDAEPRCAGDGAAA</sequence>
<feature type="compositionally biased region" description="Basic and acidic residues" evidence="1">
    <location>
        <begin position="68"/>
        <end position="79"/>
    </location>
</feature>
<proteinExistence type="predicted"/>
<dbReference type="EMBL" id="BSTX01000001">
    <property type="protein sequence ID" value="GLZ75675.1"/>
    <property type="molecule type" value="Genomic_DNA"/>
</dbReference>
<protein>
    <submittedName>
        <fullName evidence="2">Uncharacterized protein</fullName>
    </submittedName>
</protein>
<gene>
    <name evidence="2" type="ORF">Afil01_04820</name>
</gene>
<comment type="caution">
    <text evidence="2">The sequence shown here is derived from an EMBL/GenBank/DDBJ whole genome shotgun (WGS) entry which is preliminary data.</text>
</comment>
<dbReference type="AlphaFoldDB" id="A0A9W6SGN9"/>
<organism evidence="2 3">
    <name type="scientific">Actinorhabdospora filicis</name>
    <dbReference type="NCBI Taxonomy" id="1785913"/>
    <lineage>
        <taxon>Bacteria</taxon>
        <taxon>Bacillati</taxon>
        <taxon>Actinomycetota</taxon>
        <taxon>Actinomycetes</taxon>
        <taxon>Micromonosporales</taxon>
        <taxon>Micromonosporaceae</taxon>
        <taxon>Actinorhabdospora</taxon>
    </lineage>
</organism>
<keyword evidence="3" id="KW-1185">Reference proteome</keyword>
<feature type="region of interest" description="Disordered" evidence="1">
    <location>
        <begin position="55"/>
        <end position="86"/>
    </location>
</feature>
<evidence type="ECO:0000256" key="1">
    <source>
        <dbReference type="SAM" id="MobiDB-lite"/>
    </source>
</evidence>
<dbReference type="Proteomes" id="UP001165079">
    <property type="component" value="Unassembled WGS sequence"/>
</dbReference>
<evidence type="ECO:0000313" key="3">
    <source>
        <dbReference type="Proteomes" id="UP001165079"/>
    </source>
</evidence>
<reference evidence="2" key="1">
    <citation type="submission" date="2023-03" db="EMBL/GenBank/DDBJ databases">
        <title>Actinorhabdospora filicis NBRC 111898.</title>
        <authorList>
            <person name="Ichikawa N."/>
            <person name="Sato H."/>
            <person name="Tonouchi N."/>
        </authorList>
    </citation>
    <scope>NUCLEOTIDE SEQUENCE</scope>
    <source>
        <strain evidence="2">NBRC 111898</strain>
    </source>
</reference>